<dbReference type="InterPro" id="IPR011951">
    <property type="entry name" value="HAD-SF_hydro_IA_YjjG/PynA"/>
</dbReference>
<dbReference type="Proteomes" id="UP000183028">
    <property type="component" value="Unassembled WGS sequence"/>
</dbReference>
<dbReference type="InterPro" id="IPR023214">
    <property type="entry name" value="HAD_sf"/>
</dbReference>
<dbReference type="PANTHER" id="PTHR47478:SF1">
    <property type="entry name" value="PYRIMIDINE 5'-NUCLEOTIDASE YJJG"/>
    <property type="match status" value="1"/>
</dbReference>
<name>A0A1H6QX42_9FIRM</name>
<dbReference type="SUPFAM" id="SSF56784">
    <property type="entry name" value="HAD-like"/>
    <property type="match status" value="1"/>
</dbReference>
<dbReference type="eggNOG" id="COG1011">
    <property type="taxonomic scope" value="Bacteria"/>
</dbReference>
<sequence length="226" mass="26485">MFKTVLWDIDGTLLNFEKAEDKSLEELFEKYGIDFDEQTLEDYKLINRQYWAKIERHMIEREIALVSRFQEFFYSKGIMHIDCKKFNDEYQLALGRNFVVEEGALEICAKLDDMGIVQYAITNGSKVAQAIKIRKSHLDQYMRDEFISEELGYEKPDTRFFNVVRETTHYNPETTLVVGDGLTSDIRGGNYAGLKCCWYNPGHLRNIEGVHVDYEIDHLLKLVEII</sequence>
<protein>
    <submittedName>
        <fullName evidence="1">2-haloacid dehalogenase</fullName>
    </submittedName>
</protein>
<evidence type="ECO:0000313" key="2">
    <source>
        <dbReference type="Proteomes" id="UP000183028"/>
    </source>
</evidence>
<proteinExistence type="predicted"/>
<dbReference type="AlphaFoldDB" id="A0A1H6QX42"/>
<accession>A0A1H6QX42</accession>
<keyword evidence="2" id="KW-1185">Reference proteome</keyword>
<dbReference type="RefSeq" id="WP_074731218.1">
    <property type="nucleotide sequence ID" value="NZ_CADAXY010000001.1"/>
</dbReference>
<dbReference type="Gene3D" id="3.40.50.1000">
    <property type="entry name" value="HAD superfamily/HAD-like"/>
    <property type="match status" value="1"/>
</dbReference>
<organism evidence="1 2">
    <name type="scientific">Sharpea azabuensis</name>
    <dbReference type="NCBI Taxonomy" id="322505"/>
    <lineage>
        <taxon>Bacteria</taxon>
        <taxon>Bacillati</taxon>
        <taxon>Bacillota</taxon>
        <taxon>Erysipelotrichia</taxon>
        <taxon>Erysipelotrichales</taxon>
        <taxon>Coprobacillaceae</taxon>
        <taxon>Sharpea</taxon>
    </lineage>
</organism>
<dbReference type="PANTHER" id="PTHR47478">
    <property type="match status" value="1"/>
</dbReference>
<dbReference type="Gene3D" id="1.10.150.240">
    <property type="entry name" value="Putative phosphatase, domain 2"/>
    <property type="match status" value="1"/>
</dbReference>
<dbReference type="NCBIfam" id="TIGR01549">
    <property type="entry name" value="HAD-SF-IA-v1"/>
    <property type="match status" value="1"/>
</dbReference>
<dbReference type="InterPro" id="IPR006439">
    <property type="entry name" value="HAD-SF_hydro_IA"/>
</dbReference>
<dbReference type="Pfam" id="PF00702">
    <property type="entry name" value="Hydrolase"/>
    <property type="match status" value="1"/>
</dbReference>
<dbReference type="InterPro" id="IPR023198">
    <property type="entry name" value="PGP-like_dom2"/>
</dbReference>
<dbReference type="InterPro" id="IPR052550">
    <property type="entry name" value="Pyrimidine_5'-ntase_YjjG"/>
</dbReference>
<dbReference type="OrthoDB" id="9802350at2"/>
<dbReference type="SFLD" id="SFLDS00003">
    <property type="entry name" value="Haloacid_Dehalogenase"/>
    <property type="match status" value="1"/>
</dbReference>
<dbReference type="GO" id="GO:0008253">
    <property type="term" value="F:5'-nucleotidase activity"/>
    <property type="evidence" value="ECO:0007669"/>
    <property type="project" value="InterPro"/>
</dbReference>
<dbReference type="STRING" id="322505.SAMN04487836_1022"/>
<dbReference type="SFLD" id="SFLDG01129">
    <property type="entry name" value="C1.5:_HAD__Beta-PGM__Phosphata"/>
    <property type="match status" value="1"/>
</dbReference>
<reference evidence="2" key="1">
    <citation type="submission" date="2016-10" db="EMBL/GenBank/DDBJ databases">
        <authorList>
            <person name="Varghese N."/>
        </authorList>
    </citation>
    <scope>NUCLEOTIDE SEQUENCE [LARGE SCALE GENOMIC DNA]</scope>
    <source>
        <strain evidence="2">DSM 20406</strain>
    </source>
</reference>
<dbReference type="NCBIfam" id="TIGR02254">
    <property type="entry name" value="YjjG_YfnB"/>
    <property type="match status" value="1"/>
</dbReference>
<evidence type="ECO:0000313" key="1">
    <source>
        <dbReference type="EMBL" id="SEI43835.1"/>
    </source>
</evidence>
<dbReference type="EMBL" id="FNYK01000004">
    <property type="protein sequence ID" value="SEI43835.1"/>
    <property type="molecule type" value="Genomic_DNA"/>
</dbReference>
<dbReference type="InterPro" id="IPR036412">
    <property type="entry name" value="HAD-like_sf"/>
</dbReference>
<gene>
    <name evidence="1" type="ORF">SAMN04487834_100415</name>
</gene>